<dbReference type="Proteomes" id="UP000176854">
    <property type="component" value="Unassembled WGS sequence"/>
</dbReference>
<keyword evidence="2" id="KW-0812">Transmembrane</keyword>
<dbReference type="Gene3D" id="2.40.260.10">
    <property type="entry name" value="Sortase"/>
    <property type="match status" value="1"/>
</dbReference>
<comment type="caution">
    <text evidence="3">The sequence shown here is derived from an EMBL/GenBank/DDBJ whole genome shotgun (WGS) entry which is preliminary data.</text>
</comment>
<gene>
    <name evidence="3" type="ORF">A2154_00185</name>
</gene>
<keyword evidence="1" id="KW-0378">Hydrolase</keyword>
<dbReference type="EMBL" id="MFJC01000031">
    <property type="protein sequence ID" value="OGG08995.1"/>
    <property type="molecule type" value="Genomic_DNA"/>
</dbReference>
<feature type="transmembrane region" description="Helical" evidence="2">
    <location>
        <begin position="20"/>
        <end position="41"/>
    </location>
</feature>
<dbReference type="InterPro" id="IPR023365">
    <property type="entry name" value="Sortase_dom-sf"/>
</dbReference>
<sequence>MAYYRYVKSYQYRSFSWRPVVPFGLITIGVLLLTWVTWPILSFKLLKSSVFLGTVSPLPDLSYLTSDNPKTEVLAAYTQKETRSTAVGDPYSDPDIWFPALPQERDSKDIQEYYLSIPKLKIHNARVIVAGDDLNVSLIHYGGTAMPGEFGNTIIFGHSTLPALFNPKDYHTIFSSLPTLKPQSEDQDGDEIFIKFDGITYKYVVIDMVVTAPSDLTPLAQNYDGMYLTLITCVPPGTYWERLNIKAKLVTPQ</sequence>
<dbReference type="SUPFAM" id="SSF63817">
    <property type="entry name" value="Sortase"/>
    <property type="match status" value="1"/>
</dbReference>
<evidence type="ECO:0000256" key="1">
    <source>
        <dbReference type="ARBA" id="ARBA00022801"/>
    </source>
</evidence>
<dbReference type="Pfam" id="PF04203">
    <property type="entry name" value="Sortase"/>
    <property type="match status" value="1"/>
</dbReference>
<keyword evidence="2" id="KW-1133">Transmembrane helix</keyword>
<evidence type="ECO:0008006" key="5">
    <source>
        <dbReference type="Google" id="ProtNLM"/>
    </source>
</evidence>
<proteinExistence type="predicted"/>
<dbReference type="InterPro" id="IPR005754">
    <property type="entry name" value="Sortase"/>
</dbReference>
<evidence type="ECO:0000313" key="3">
    <source>
        <dbReference type="EMBL" id="OGG08995.1"/>
    </source>
</evidence>
<dbReference type="STRING" id="1798373.A2154_00185"/>
<protein>
    <recommendedName>
        <fullName evidence="5">Sortase</fullName>
    </recommendedName>
</protein>
<reference evidence="3 4" key="1">
    <citation type="journal article" date="2016" name="Nat. Commun.">
        <title>Thousands of microbial genomes shed light on interconnected biogeochemical processes in an aquifer system.</title>
        <authorList>
            <person name="Anantharaman K."/>
            <person name="Brown C.T."/>
            <person name="Hug L.A."/>
            <person name="Sharon I."/>
            <person name="Castelle C.J."/>
            <person name="Probst A.J."/>
            <person name="Thomas B.C."/>
            <person name="Singh A."/>
            <person name="Wilkins M.J."/>
            <person name="Karaoz U."/>
            <person name="Brodie E.L."/>
            <person name="Williams K.H."/>
            <person name="Hubbard S.S."/>
            <person name="Banfield J.F."/>
        </authorList>
    </citation>
    <scope>NUCLEOTIDE SEQUENCE [LARGE SCALE GENOMIC DNA]</scope>
</reference>
<organism evidence="3 4">
    <name type="scientific">Candidatus Gottesmanbacteria bacterium RBG_16_43_7</name>
    <dbReference type="NCBI Taxonomy" id="1798373"/>
    <lineage>
        <taxon>Bacteria</taxon>
        <taxon>Candidatus Gottesmaniibacteriota</taxon>
    </lineage>
</organism>
<name>A0A1F5Z9G5_9BACT</name>
<dbReference type="AlphaFoldDB" id="A0A1F5Z9G5"/>
<evidence type="ECO:0000313" key="4">
    <source>
        <dbReference type="Proteomes" id="UP000176854"/>
    </source>
</evidence>
<dbReference type="GO" id="GO:0016787">
    <property type="term" value="F:hydrolase activity"/>
    <property type="evidence" value="ECO:0007669"/>
    <property type="project" value="UniProtKB-KW"/>
</dbReference>
<keyword evidence="2" id="KW-0472">Membrane</keyword>
<evidence type="ECO:0000256" key="2">
    <source>
        <dbReference type="SAM" id="Phobius"/>
    </source>
</evidence>
<accession>A0A1F5Z9G5</accession>